<keyword evidence="13" id="KW-1185">Reference proteome</keyword>
<dbReference type="STRING" id="436010.A0A167T2M3"/>
<evidence type="ECO:0000256" key="7">
    <source>
        <dbReference type="ARBA" id="ARBA00025346"/>
    </source>
</evidence>
<evidence type="ECO:0000256" key="3">
    <source>
        <dbReference type="ARBA" id="ARBA00017306"/>
    </source>
</evidence>
<feature type="non-terminal residue" evidence="11">
    <location>
        <position position="119"/>
    </location>
</feature>
<name>A0A167T2M3_9AGAM</name>
<organism evidence="11 13">
    <name type="scientific">Athelia psychrophila</name>
    <dbReference type="NCBI Taxonomy" id="1759441"/>
    <lineage>
        <taxon>Eukaryota</taxon>
        <taxon>Fungi</taxon>
        <taxon>Dikarya</taxon>
        <taxon>Basidiomycota</taxon>
        <taxon>Agaricomycotina</taxon>
        <taxon>Agaricomycetes</taxon>
        <taxon>Agaricomycetidae</taxon>
        <taxon>Atheliales</taxon>
        <taxon>Atheliaceae</taxon>
        <taxon>Athelia</taxon>
    </lineage>
</organism>
<comment type="function">
    <text evidence="7">Functions as a component of the DNA-binding general transcription factor complex TFIID. Binding of TFIID to a promoter (with or without TATA element) is the initial step in pre-initiation complex (PIC) formation. TFIID plays a key role in the regulation of gene expression by RNA polymerase II through different activities such as transcription activator interaction, core promoter recognition and selectivity, TFIIA and TFIIB interaction, chromatin modification (histone acetylation by TAF1), facilitation of DNA opening and initiation of transcription.</text>
</comment>
<protein>
    <recommendedName>
        <fullName evidence="3">Transcription initiation factor TFIID subunit 4</fullName>
    </recommendedName>
    <alternativeName>
        <fullName evidence="8">TBP-associated factor 4</fullName>
    </alternativeName>
</protein>
<dbReference type="EMBL" id="KV418518">
    <property type="protein sequence ID" value="KZP02499.1"/>
    <property type="molecule type" value="Genomic_DNA"/>
</dbReference>
<feature type="domain" description="Transcription initiation factor TFIID component TAF4 C-terminal" evidence="10">
    <location>
        <begin position="9"/>
        <end position="108"/>
    </location>
</feature>
<feature type="non-terminal residue" evidence="11">
    <location>
        <position position="1"/>
    </location>
</feature>
<evidence type="ECO:0000313" key="12">
    <source>
        <dbReference type="EMBL" id="KZP02714.1"/>
    </source>
</evidence>
<evidence type="ECO:0000313" key="11">
    <source>
        <dbReference type="EMBL" id="KZP02499.1"/>
    </source>
</evidence>
<evidence type="ECO:0000313" key="13">
    <source>
        <dbReference type="Proteomes" id="UP000076532"/>
    </source>
</evidence>
<dbReference type="OrthoDB" id="21060at2759"/>
<proteinExistence type="inferred from homology"/>
<evidence type="ECO:0000259" key="10">
    <source>
        <dbReference type="Pfam" id="PF05236"/>
    </source>
</evidence>
<evidence type="ECO:0000256" key="2">
    <source>
        <dbReference type="ARBA" id="ARBA00006178"/>
    </source>
</evidence>
<dbReference type="Proteomes" id="UP000076532">
    <property type="component" value="Unassembled WGS sequence"/>
</dbReference>
<dbReference type="InterPro" id="IPR007900">
    <property type="entry name" value="TAF4_C"/>
</dbReference>
<evidence type="ECO:0000256" key="5">
    <source>
        <dbReference type="ARBA" id="ARBA00023163"/>
    </source>
</evidence>
<gene>
    <name evidence="12" type="ORF">FIBSPDRAFT_681626</name>
    <name evidence="11" type="ORF">FIBSPDRAFT_684660</name>
</gene>
<keyword evidence="5" id="KW-0804">Transcription</keyword>
<dbReference type="GO" id="GO:0005669">
    <property type="term" value="C:transcription factor TFIID complex"/>
    <property type="evidence" value="ECO:0007669"/>
    <property type="project" value="InterPro"/>
</dbReference>
<dbReference type="Pfam" id="PF05236">
    <property type="entry name" value="TAF4"/>
    <property type="match status" value="1"/>
</dbReference>
<evidence type="ECO:0000256" key="9">
    <source>
        <dbReference type="SAM" id="MobiDB-lite"/>
    </source>
</evidence>
<comment type="subcellular location">
    <subcellularLocation>
        <location evidence="1">Nucleus</location>
    </subcellularLocation>
</comment>
<evidence type="ECO:0000256" key="4">
    <source>
        <dbReference type="ARBA" id="ARBA00023015"/>
    </source>
</evidence>
<dbReference type="AlphaFoldDB" id="A0A167T2M3"/>
<accession>A0A167T2M3</accession>
<dbReference type="EMBL" id="KV418350">
    <property type="protein sequence ID" value="KZP02714.1"/>
    <property type="molecule type" value="Genomic_DNA"/>
</dbReference>
<evidence type="ECO:0000256" key="1">
    <source>
        <dbReference type="ARBA" id="ARBA00004123"/>
    </source>
</evidence>
<reference evidence="11 13" key="1">
    <citation type="journal article" date="2016" name="Mol. Biol. Evol.">
        <title>Comparative Genomics of Early-Diverging Mushroom-Forming Fungi Provides Insights into the Origins of Lignocellulose Decay Capabilities.</title>
        <authorList>
            <person name="Nagy L.G."/>
            <person name="Riley R."/>
            <person name="Tritt A."/>
            <person name="Adam C."/>
            <person name="Daum C."/>
            <person name="Floudas D."/>
            <person name="Sun H."/>
            <person name="Yadav J.S."/>
            <person name="Pangilinan J."/>
            <person name="Larsson K.H."/>
            <person name="Matsuura K."/>
            <person name="Barry K."/>
            <person name="Labutti K."/>
            <person name="Kuo R."/>
            <person name="Ohm R.A."/>
            <person name="Bhattacharya S.S."/>
            <person name="Shirouzu T."/>
            <person name="Yoshinaga Y."/>
            <person name="Martin F.M."/>
            <person name="Grigoriev I.V."/>
            <person name="Hibbett D.S."/>
        </authorList>
    </citation>
    <scope>NUCLEOTIDE SEQUENCE [LARGE SCALE GENOMIC DNA]</scope>
    <source>
        <strain evidence="11 13">CBS 109695</strain>
    </source>
</reference>
<sequence length="119" mass="13390">VDSSDLATLNDALGNAGIDLRVEEEGLHQSYEADQTYRNYDGRSRKQPVTPSFDTRFLGPTIRAIGTQHKMRSVPEDAVNYLALALRARLQETVTQMVAAARHRTDTQFDRNVSFYEDG</sequence>
<comment type="similarity">
    <text evidence="2">Belongs to the TAF4 family.</text>
</comment>
<evidence type="ECO:0000256" key="6">
    <source>
        <dbReference type="ARBA" id="ARBA00023242"/>
    </source>
</evidence>
<dbReference type="GO" id="GO:0006352">
    <property type="term" value="P:DNA-templated transcription initiation"/>
    <property type="evidence" value="ECO:0007669"/>
    <property type="project" value="InterPro"/>
</dbReference>
<keyword evidence="6" id="KW-0539">Nucleus</keyword>
<keyword evidence="4" id="KW-0805">Transcription regulation</keyword>
<feature type="region of interest" description="Disordered" evidence="9">
    <location>
        <begin position="32"/>
        <end position="53"/>
    </location>
</feature>
<evidence type="ECO:0000256" key="8">
    <source>
        <dbReference type="ARBA" id="ARBA00031747"/>
    </source>
</evidence>